<organism evidence="2 3">
    <name type="scientific">Hyaloscypha variabilis (strain UAMH 11265 / GT02V1 / F)</name>
    <name type="common">Meliniomyces variabilis</name>
    <dbReference type="NCBI Taxonomy" id="1149755"/>
    <lineage>
        <taxon>Eukaryota</taxon>
        <taxon>Fungi</taxon>
        <taxon>Dikarya</taxon>
        <taxon>Ascomycota</taxon>
        <taxon>Pezizomycotina</taxon>
        <taxon>Leotiomycetes</taxon>
        <taxon>Helotiales</taxon>
        <taxon>Hyaloscyphaceae</taxon>
        <taxon>Hyaloscypha</taxon>
        <taxon>Hyaloscypha variabilis</taxon>
    </lineage>
</organism>
<feature type="compositionally biased region" description="Basic residues" evidence="1">
    <location>
        <begin position="275"/>
        <end position="286"/>
    </location>
</feature>
<name>A0A2J6R6F3_HYAVF</name>
<feature type="region of interest" description="Disordered" evidence="1">
    <location>
        <begin position="256"/>
        <end position="286"/>
    </location>
</feature>
<dbReference type="Proteomes" id="UP000235786">
    <property type="component" value="Unassembled WGS sequence"/>
</dbReference>
<feature type="compositionally biased region" description="Polar residues" evidence="1">
    <location>
        <begin position="256"/>
        <end position="267"/>
    </location>
</feature>
<dbReference type="AlphaFoldDB" id="A0A2J6R6F3"/>
<dbReference type="EMBL" id="KZ613954">
    <property type="protein sequence ID" value="PMD34083.1"/>
    <property type="molecule type" value="Genomic_DNA"/>
</dbReference>
<evidence type="ECO:0000313" key="3">
    <source>
        <dbReference type="Proteomes" id="UP000235786"/>
    </source>
</evidence>
<protein>
    <recommendedName>
        <fullName evidence="4">PEHE domain-containing protein</fullName>
    </recommendedName>
</protein>
<dbReference type="OrthoDB" id="3439049at2759"/>
<evidence type="ECO:0000256" key="1">
    <source>
        <dbReference type="SAM" id="MobiDB-lite"/>
    </source>
</evidence>
<gene>
    <name evidence="2" type="ORF">L207DRAFT_135022</name>
</gene>
<evidence type="ECO:0008006" key="4">
    <source>
        <dbReference type="Google" id="ProtNLM"/>
    </source>
</evidence>
<evidence type="ECO:0000313" key="2">
    <source>
        <dbReference type="EMBL" id="PMD34083.1"/>
    </source>
</evidence>
<feature type="region of interest" description="Disordered" evidence="1">
    <location>
        <begin position="1"/>
        <end position="28"/>
    </location>
</feature>
<reference evidence="2 3" key="1">
    <citation type="submission" date="2016-04" db="EMBL/GenBank/DDBJ databases">
        <title>A degradative enzymes factory behind the ericoid mycorrhizal symbiosis.</title>
        <authorList>
            <consortium name="DOE Joint Genome Institute"/>
            <person name="Martino E."/>
            <person name="Morin E."/>
            <person name="Grelet G."/>
            <person name="Kuo A."/>
            <person name="Kohler A."/>
            <person name="Daghino S."/>
            <person name="Barry K."/>
            <person name="Choi C."/>
            <person name="Cichocki N."/>
            <person name="Clum A."/>
            <person name="Copeland A."/>
            <person name="Hainaut M."/>
            <person name="Haridas S."/>
            <person name="Labutti K."/>
            <person name="Lindquist E."/>
            <person name="Lipzen A."/>
            <person name="Khouja H.-R."/>
            <person name="Murat C."/>
            <person name="Ohm R."/>
            <person name="Olson A."/>
            <person name="Spatafora J."/>
            <person name="Veneault-Fourrey C."/>
            <person name="Henrissat B."/>
            <person name="Grigoriev I."/>
            <person name="Martin F."/>
            <person name="Perotto S."/>
        </authorList>
    </citation>
    <scope>NUCLEOTIDE SEQUENCE [LARGE SCALE GENOMIC DNA]</scope>
    <source>
        <strain evidence="2 3">F</strain>
    </source>
</reference>
<feature type="compositionally biased region" description="Basic residues" evidence="1">
    <location>
        <begin position="11"/>
        <end position="28"/>
    </location>
</feature>
<keyword evidence="3" id="KW-1185">Reference proteome</keyword>
<sequence length="286" mass="32452">MGPVNGFTPTPHHRQNRRRERPGSRTRRTITRKSNVQFDCAEGLEYAHDISVDLPSDKTRPSPLLRQNFDQSWQRWKAREAEERALVEMDKMQLELEQRRLFGGEVDDDELRSMGILYGGEDLAFDSESNTIVCGAPIESSVPMFSIRQGKSRRSRRSSSWRSLPLYLSFSDLSNDADIVRLLSTSTLHTPTIQHRDLTNQTLTNTDIDDNTPQSLPPTLALSGSLLSNLIDNLVDNTPLSHSILPQHTGNWTFITTPHNTPGSLTPLSEPEKKRPGRKRQKKSDR</sequence>
<accession>A0A2J6R6F3</accession>
<proteinExistence type="predicted"/>